<feature type="region of interest" description="Disordered" evidence="1">
    <location>
        <begin position="183"/>
        <end position="238"/>
    </location>
</feature>
<feature type="region of interest" description="Disordered" evidence="1">
    <location>
        <begin position="1"/>
        <end position="160"/>
    </location>
</feature>
<gene>
    <name evidence="2" type="ORF">CBR_g89062</name>
</gene>
<feature type="compositionally biased region" description="Basic and acidic residues" evidence="1">
    <location>
        <begin position="97"/>
        <end position="112"/>
    </location>
</feature>
<comment type="caution">
    <text evidence="2">The sequence shown here is derived from an EMBL/GenBank/DDBJ whole genome shotgun (WGS) entry which is preliminary data.</text>
</comment>
<feature type="compositionally biased region" description="Basic residues" evidence="1">
    <location>
        <begin position="1"/>
        <end position="15"/>
    </location>
</feature>
<dbReference type="Gramene" id="GBG44594">
    <property type="protein sequence ID" value="GBG44594"/>
    <property type="gene ID" value="CBR_g89062"/>
</dbReference>
<feature type="compositionally biased region" description="Basic and acidic residues" evidence="1">
    <location>
        <begin position="41"/>
        <end position="59"/>
    </location>
</feature>
<protein>
    <submittedName>
        <fullName evidence="2">Uncharacterized protein</fullName>
    </submittedName>
</protein>
<reference evidence="2 3" key="1">
    <citation type="journal article" date="2018" name="Cell">
        <title>The Chara Genome: Secondary Complexity and Implications for Plant Terrestrialization.</title>
        <authorList>
            <person name="Nishiyama T."/>
            <person name="Sakayama H."/>
            <person name="Vries J.D."/>
            <person name="Buschmann H."/>
            <person name="Saint-Marcoux D."/>
            <person name="Ullrich K.K."/>
            <person name="Haas F.B."/>
            <person name="Vanderstraeten L."/>
            <person name="Becker D."/>
            <person name="Lang D."/>
            <person name="Vosolsobe S."/>
            <person name="Rombauts S."/>
            <person name="Wilhelmsson P.K.I."/>
            <person name="Janitza P."/>
            <person name="Kern R."/>
            <person name="Heyl A."/>
            <person name="Rumpler F."/>
            <person name="Villalobos L.I.A.C."/>
            <person name="Clay J.M."/>
            <person name="Skokan R."/>
            <person name="Toyoda A."/>
            <person name="Suzuki Y."/>
            <person name="Kagoshima H."/>
            <person name="Schijlen E."/>
            <person name="Tajeshwar N."/>
            <person name="Catarino B."/>
            <person name="Hetherington A.J."/>
            <person name="Saltykova A."/>
            <person name="Bonnot C."/>
            <person name="Breuninger H."/>
            <person name="Symeonidi A."/>
            <person name="Radhakrishnan G.V."/>
            <person name="Van Nieuwerburgh F."/>
            <person name="Deforce D."/>
            <person name="Chang C."/>
            <person name="Karol K.G."/>
            <person name="Hedrich R."/>
            <person name="Ulvskov P."/>
            <person name="Glockner G."/>
            <person name="Delwiche C.F."/>
            <person name="Petrasek J."/>
            <person name="Van de Peer Y."/>
            <person name="Friml J."/>
            <person name="Beilby M."/>
            <person name="Dolan L."/>
            <person name="Kohara Y."/>
            <person name="Sugano S."/>
            <person name="Fujiyama A."/>
            <person name="Delaux P.-M."/>
            <person name="Quint M."/>
            <person name="TheiBen G."/>
            <person name="Hagemann M."/>
            <person name="Harholt J."/>
            <person name="Dunand C."/>
            <person name="Zachgo S."/>
            <person name="Langdale J."/>
            <person name="Maumus F."/>
            <person name="Straeten D.V.D."/>
            <person name="Gould S.B."/>
            <person name="Rensing S.A."/>
        </authorList>
    </citation>
    <scope>NUCLEOTIDE SEQUENCE [LARGE SCALE GENOMIC DNA]</scope>
    <source>
        <strain evidence="2 3">S276</strain>
    </source>
</reference>
<feature type="compositionally biased region" description="Acidic residues" evidence="1">
    <location>
        <begin position="70"/>
        <end position="79"/>
    </location>
</feature>
<feature type="compositionally biased region" description="Acidic residues" evidence="1">
    <location>
        <begin position="87"/>
        <end position="96"/>
    </location>
</feature>
<dbReference type="Proteomes" id="UP000265515">
    <property type="component" value="Unassembled WGS sequence"/>
</dbReference>
<evidence type="ECO:0000313" key="3">
    <source>
        <dbReference type="Proteomes" id="UP000265515"/>
    </source>
</evidence>
<keyword evidence="3" id="KW-1185">Reference proteome</keyword>
<feature type="compositionally biased region" description="Basic and acidic residues" evidence="1">
    <location>
        <begin position="134"/>
        <end position="160"/>
    </location>
</feature>
<feature type="compositionally biased region" description="Basic and acidic residues" evidence="1">
    <location>
        <begin position="223"/>
        <end position="232"/>
    </location>
</feature>
<dbReference type="AlphaFoldDB" id="A0A388JKB7"/>
<sequence length="238" mass="25591">MTRIKEKKKHRRRHDSRGNDARMEDSEEDSSRSLIGLVDDVDGKEVDDVNDSVKERDGRTIPTCTSMTSGEEEVLEELTDMAADLIPGEDDEEDGGEEKKKGGVEVGKEGGGGRKTGGEGGEENGRGRGRGKKMGGEKGVEKGERKPEVVGTREEAGHAEDMAMAAGGKSSGDEALAMAAEVNAEELEEGEIEPGGTFEEEEGDDRHRRTAGKRQSPAVADDDVARTEEGFGTKRSRQ</sequence>
<organism evidence="2 3">
    <name type="scientific">Chara braunii</name>
    <name type="common">Braun's stonewort</name>
    <dbReference type="NCBI Taxonomy" id="69332"/>
    <lineage>
        <taxon>Eukaryota</taxon>
        <taxon>Viridiplantae</taxon>
        <taxon>Streptophyta</taxon>
        <taxon>Charophyceae</taxon>
        <taxon>Charales</taxon>
        <taxon>Characeae</taxon>
        <taxon>Chara</taxon>
    </lineage>
</organism>
<dbReference type="EMBL" id="BFEA01009896">
    <property type="protein sequence ID" value="GBG44594.1"/>
    <property type="molecule type" value="Genomic_DNA"/>
</dbReference>
<feature type="compositionally biased region" description="Acidic residues" evidence="1">
    <location>
        <begin position="183"/>
        <end position="203"/>
    </location>
</feature>
<feature type="non-terminal residue" evidence="2">
    <location>
        <position position="238"/>
    </location>
</feature>
<proteinExistence type="predicted"/>
<accession>A0A388JKB7</accession>
<evidence type="ECO:0000256" key="1">
    <source>
        <dbReference type="SAM" id="MobiDB-lite"/>
    </source>
</evidence>
<name>A0A388JKB7_CHABU</name>
<evidence type="ECO:0000313" key="2">
    <source>
        <dbReference type="EMBL" id="GBG44594.1"/>
    </source>
</evidence>